<comment type="caution">
    <text evidence="1">The sequence shown here is derived from an EMBL/GenBank/DDBJ whole genome shotgun (WGS) entry which is preliminary data.</text>
</comment>
<dbReference type="EMBL" id="VSSQ01024123">
    <property type="protein sequence ID" value="MPM71452.1"/>
    <property type="molecule type" value="Genomic_DNA"/>
</dbReference>
<accession>A0A645C1F8</accession>
<name>A0A645C1F8_9ZZZZ</name>
<protein>
    <submittedName>
        <fullName evidence="1">Uncharacterized protein</fullName>
    </submittedName>
</protein>
<reference evidence="1" key="1">
    <citation type="submission" date="2019-08" db="EMBL/GenBank/DDBJ databases">
        <authorList>
            <person name="Kucharzyk K."/>
            <person name="Murdoch R.W."/>
            <person name="Higgins S."/>
            <person name="Loffler F."/>
        </authorList>
    </citation>
    <scope>NUCLEOTIDE SEQUENCE</scope>
</reference>
<evidence type="ECO:0000313" key="1">
    <source>
        <dbReference type="EMBL" id="MPM71452.1"/>
    </source>
</evidence>
<organism evidence="1">
    <name type="scientific">bioreactor metagenome</name>
    <dbReference type="NCBI Taxonomy" id="1076179"/>
    <lineage>
        <taxon>unclassified sequences</taxon>
        <taxon>metagenomes</taxon>
        <taxon>ecological metagenomes</taxon>
    </lineage>
</organism>
<dbReference type="AlphaFoldDB" id="A0A645C1F8"/>
<gene>
    <name evidence="1" type="ORF">SDC9_118417</name>
</gene>
<proteinExistence type="predicted"/>
<sequence>MGFLLDGWKGSGVLAENDGRSLEHGAGLSANGQAEFVDAVVGDDGAHRLAVLHRQRHFGIDRAFVDAGDFAPQVVAGGGSDRRIVEQQHRRRLDQGVDFHADGQPEVFRRFAGDHGNQFVLLVELEADLEVDVAFAQADDLAGELVAGAGLHRHALQQLAELLEVARLAVVHARRQAVERRLVLGFERPVEGDHLASVIGQLRTAAVLAAGRAQHQRLIGQVVHRVDGIPGRLVRQRHGFCCLRDRALLVDRLEQADAGVAQIGAEWAVEFEFAAQARKGLIHSVMSFDI</sequence>